<evidence type="ECO:0000313" key="3">
    <source>
        <dbReference type="Proteomes" id="UP001153269"/>
    </source>
</evidence>
<evidence type="ECO:0000256" key="1">
    <source>
        <dbReference type="SAM" id="MobiDB-lite"/>
    </source>
</evidence>
<accession>A0A9N7W120</accession>
<feature type="compositionally biased region" description="Gly residues" evidence="1">
    <location>
        <begin position="331"/>
        <end position="352"/>
    </location>
</feature>
<gene>
    <name evidence="2" type="ORF">PLEPLA_LOCUS48721</name>
</gene>
<feature type="region of interest" description="Disordered" evidence="1">
    <location>
        <begin position="59"/>
        <end position="92"/>
    </location>
</feature>
<evidence type="ECO:0000313" key="2">
    <source>
        <dbReference type="EMBL" id="CAB1460848.1"/>
    </source>
</evidence>
<proteinExistence type="predicted"/>
<sequence length="352" mass="38641">MHSATLGLKPKPLVDSRVWSVDMSSSLMDVGGTHSLCQDNQPMQEADDHHHHHRLIGIDSDVNARREDTGSLAEQSTNQRARGSRRDTPVLLPDLHRTPSDLLTFSRGAAGRQQEILRRIHRSRPNVWFRPEGTHPGLQVRLTRNQQTGSLWTNCTRRLFVDMQRRGQLERLRSRECDSCSRQSRDLLTSAAARDRDVFVLFENVAPPLRPTPPPPLVKPQILPSGGLQTLKAILGGEDRSSSVFTSQYRYFNLNSSSSSSSSSSSLYLYSQGRAASLSSVPKVLCKHQPHPVPGPVRDVMKSQHTSGRLSEDPRYRLHLPLNDPPERGRGGGGGGGRGGGGGGGGGGGRRK</sequence>
<dbReference type="AlphaFoldDB" id="A0A9N7W120"/>
<reference evidence="2" key="1">
    <citation type="submission" date="2020-03" db="EMBL/GenBank/DDBJ databases">
        <authorList>
            <person name="Weist P."/>
        </authorList>
    </citation>
    <scope>NUCLEOTIDE SEQUENCE</scope>
</reference>
<feature type="compositionally biased region" description="Polar residues" evidence="1">
    <location>
        <begin position="72"/>
        <end position="81"/>
    </location>
</feature>
<keyword evidence="3" id="KW-1185">Reference proteome</keyword>
<dbReference type="EMBL" id="CADEAL010004496">
    <property type="protein sequence ID" value="CAB1460848.1"/>
    <property type="molecule type" value="Genomic_DNA"/>
</dbReference>
<organism evidence="2 3">
    <name type="scientific">Pleuronectes platessa</name>
    <name type="common">European plaice</name>
    <dbReference type="NCBI Taxonomy" id="8262"/>
    <lineage>
        <taxon>Eukaryota</taxon>
        <taxon>Metazoa</taxon>
        <taxon>Chordata</taxon>
        <taxon>Craniata</taxon>
        <taxon>Vertebrata</taxon>
        <taxon>Euteleostomi</taxon>
        <taxon>Actinopterygii</taxon>
        <taxon>Neopterygii</taxon>
        <taxon>Teleostei</taxon>
        <taxon>Neoteleostei</taxon>
        <taxon>Acanthomorphata</taxon>
        <taxon>Carangaria</taxon>
        <taxon>Pleuronectiformes</taxon>
        <taxon>Pleuronectoidei</taxon>
        <taxon>Pleuronectidae</taxon>
        <taxon>Pleuronectes</taxon>
    </lineage>
</organism>
<protein>
    <submittedName>
        <fullName evidence="2">Uncharacterized protein</fullName>
    </submittedName>
</protein>
<dbReference type="Proteomes" id="UP001153269">
    <property type="component" value="Unassembled WGS sequence"/>
</dbReference>
<name>A0A9N7W120_PLEPL</name>
<feature type="region of interest" description="Disordered" evidence="1">
    <location>
        <begin position="286"/>
        <end position="352"/>
    </location>
</feature>
<comment type="caution">
    <text evidence="2">The sequence shown here is derived from an EMBL/GenBank/DDBJ whole genome shotgun (WGS) entry which is preliminary data.</text>
</comment>